<keyword evidence="7" id="KW-1133">Transmembrane helix</keyword>
<dbReference type="InterPro" id="IPR020616">
    <property type="entry name" value="Thiolase_N"/>
</dbReference>
<keyword evidence="7" id="KW-0472">Membrane</keyword>
<keyword evidence="11" id="KW-1185">Reference proteome</keyword>
<dbReference type="PANTHER" id="PTHR18919:SF107">
    <property type="entry name" value="ACETYL-COA ACETYLTRANSFERASE, CYTOSOLIC"/>
    <property type="match status" value="1"/>
</dbReference>
<keyword evidence="4 6" id="KW-0012">Acyltransferase</keyword>
<gene>
    <name evidence="10" type="ORF">V5G21_11045</name>
</gene>
<evidence type="ECO:0000256" key="5">
    <source>
        <dbReference type="ARBA" id="ARBA00030755"/>
    </source>
</evidence>
<feature type="domain" description="Thiolase C-terminal" evidence="9">
    <location>
        <begin position="254"/>
        <end position="373"/>
    </location>
</feature>
<dbReference type="EC" id="2.3.1.9" evidence="2"/>
<dbReference type="EMBL" id="CP144921">
    <property type="protein sequence ID" value="WWA28307.1"/>
    <property type="molecule type" value="Genomic_DNA"/>
</dbReference>
<dbReference type="InterPro" id="IPR016039">
    <property type="entry name" value="Thiolase-like"/>
</dbReference>
<dbReference type="PROSITE" id="PS00737">
    <property type="entry name" value="THIOLASE_2"/>
    <property type="match status" value="1"/>
</dbReference>
<dbReference type="Proteomes" id="UP001341136">
    <property type="component" value="Chromosome"/>
</dbReference>
<dbReference type="SUPFAM" id="SSF53901">
    <property type="entry name" value="Thiolase-like"/>
    <property type="match status" value="1"/>
</dbReference>
<dbReference type="InterPro" id="IPR002155">
    <property type="entry name" value="Thiolase"/>
</dbReference>
<evidence type="ECO:0000256" key="2">
    <source>
        <dbReference type="ARBA" id="ARBA00012705"/>
    </source>
</evidence>
<evidence type="ECO:0000259" key="9">
    <source>
        <dbReference type="Pfam" id="PF02803"/>
    </source>
</evidence>
<evidence type="ECO:0000313" key="11">
    <source>
        <dbReference type="Proteomes" id="UP001341136"/>
    </source>
</evidence>
<dbReference type="NCBIfam" id="TIGR01930">
    <property type="entry name" value="AcCoA-C-Actrans"/>
    <property type="match status" value="1"/>
</dbReference>
<dbReference type="Gene3D" id="3.40.47.10">
    <property type="match status" value="2"/>
</dbReference>
<dbReference type="RefSeq" id="WP_338464691.1">
    <property type="nucleotide sequence ID" value="NZ_CP144921.1"/>
</dbReference>
<dbReference type="Pfam" id="PF02803">
    <property type="entry name" value="Thiolase_C"/>
    <property type="match status" value="1"/>
</dbReference>
<name>A0ABZ2CM91_9BACI</name>
<organism evidence="10 11">
    <name type="scientific">Shouchella rhizosphaerae</name>
    <dbReference type="NCBI Taxonomy" id="866786"/>
    <lineage>
        <taxon>Bacteria</taxon>
        <taxon>Bacillati</taxon>
        <taxon>Bacillota</taxon>
        <taxon>Bacilli</taxon>
        <taxon>Bacillales</taxon>
        <taxon>Bacillaceae</taxon>
        <taxon>Shouchella</taxon>
    </lineage>
</organism>
<dbReference type="InterPro" id="IPR020613">
    <property type="entry name" value="Thiolase_CS"/>
</dbReference>
<dbReference type="PIRSF" id="PIRSF000429">
    <property type="entry name" value="Ac-CoA_Ac_transf"/>
    <property type="match status" value="1"/>
</dbReference>
<evidence type="ECO:0000313" key="10">
    <source>
        <dbReference type="EMBL" id="WWA28307.1"/>
    </source>
</evidence>
<accession>A0ABZ2CM91</accession>
<dbReference type="Pfam" id="PF00108">
    <property type="entry name" value="Thiolase_N"/>
    <property type="match status" value="1"/>
</dbReference>
<evidence type="ECO:0000259" key="8">
    <source>
        <dbReference type="Pfam" id="PF00108"/>
    </source>
</evidence>
<reference evidence="10 11" key="1">
    <citation type="submission" date="2024-01" db="EMBL/GenBank/DDBJ databases">
        <title>Culturomics analysis of mouse respiratory tract.</title>
        <authorList>
            <person name="Phillips A.M."/>
            <person name="Collette N.M."/>
            <person name="Mageeney C.M."/>
            <person name="Sinha A."/>
            <person name="Hern K.E."/>
            <person name="Arkin A.P."/>
            <person name="Williams K.P."/>
            <person name="Branda S."/>
        </authorList>
    </citation>
    <scope>NUCLEOTIDE SEQUENCE [LARGE SCALE GENOMIC DNA]</scope>
    <source>
        <strain evidence="10 11">CP20</strain>
    </source>
</reference>
<evidence type="ECO:0000256" key="4">
    <source>
        <dbReference type="ARBA" id="ARBA00023315"/>
    </source>
</evidence>
<evidence type="ECO:0000256" key="3">
    <source>
        <dbReference type="ARBA" id="ARBA00022679"/>
    </source>
</evidence>
<evidence type="ECO:0000256" key="7">
    <source>
        <dbReference type="SAM" id="Phobius"/>
    </source>
</evidence>
<dbReference type="GO" id="GO:0016746">
    <property type="term" value="F:acyltransferase activity"/>
    <property type="evidence" value="ECO:0007669"/>
    <property type="project" value="UniProtKB-KW"/>
</dbReference>
<proteinExistence type="inferred from homology"/>
<comment type="similarity">
    <text evidence="1 6">Belongs to the thiolase-like superfamily. Thiolase family.</text>
</comment>
<evidence type="ECO:0000256" key="1">
    <source>
        <dbReference type="ARBA" id="ARBA00010982"/>
    </source>
</evidence>
<dbReference type="InterPro" id="IPR020617">
    <property type="entry name" value="Thiolase_C"/>
</dbReference>
<feature type="transmembrane region" description="Helical" evidence="7">
    <location>
        <begin position="356"/>
        <end position="376"/>
    </location>
</feature>
<keyword evidence="7" id="KW-0812">Transmembrane</keyword>
<keyword evidence="3 6" id="KW-0808">Transferase</keyword>
<dbReference type="CDD" id="cd00751">
    <property type="entry name" value="thiolase"/>
    <property type="match status" value="1"/>
</dbReference>
<evidence type="ECO:0000256" key="6">
    <source>
        <dbReference type="RuleBase" id="RU003557"/>
    </source>
</evidence>
<protein>
    <recommendedName>
        <fullName evidence="2">acetyl-CoA C-acetyltransferase</fullName>
        <ecNumber evidence="2">2.3.1.9</ecNumber>
    </recommendedName>
    <alternativeName>
        <fullName evidence="5">Acetoacetyl-CoA thiolase</fullName>
    </alternativeName>
</protein>
<dbReference type="PANTHER" id="PTHR18919">
    <property type="entry name" value="ACETYL-COA C-ACYLTRANSFERASE"/>
    <property type="match status" value="1"/>
</dbReference>
<feature type="domain" description="Thiolase N-terminal" evidence="8">
    <location>
        <begin position="4"/>
        <end position="245"/>
    </location>
</feature>
<sequence>MSDVFIVRAKRTAVGKIGGILATQRPEVLAASVIKEIVAGLPFPEIDGVVLGNAVGEGGNIARLSLLESGLPVDVPGVTVDVQCGSGLEAIIVAARHIQAGDGDVYLAGGVESTSLEPKRIAVNMNGNRREWHETIERARFSPESLGDPDMAEAAENVAEQRKIGRDAQDEYTAESYRRAWAAEQQGLFRDEKIAAHRDLADEGIRQMPDRLLKRVPPLYNGGTVTAANSCAKSDGAALVLLMSKQACVRYRMKPMLAFVDAARAGYDPHFASMSPVPAIRKLLAKQKRNLSDIDLIELNEAYAVQMVALQQELGLDKEKLNVSGGALAIGHPYGASGAINVCRLASEMKRRDAKFGLSAIGAAGGLGIAALFANVSSVSGKRSKISRNRNSCF</sequence>